<dbReference type="InterPro" id="IPR003660">
    <property type="entry name" value="HAMP_dom"/>
</dbReference>
<dbReference type="Gene3D" id="3.30.565.10">
    <property type="entry name" value="Histidine kinase-like ATPase, C-terminal domain"/>
    <property type="match status" value="1"/>
</dbReference>
<accession>Q470K4</accession>
<keyword evidence="10 14" id="KW-0067">ATP-binding</keyword>
<keyword evidence="8 14" id="KW-0547">Nucleotide-binding</keyword>
<dbReference type="GO" id="GO:0005524">
    <property type="term" value="F:ATP binding"/>
    <property type="evidence" value="ECO:0007669"/>
    <property type="project" value="UniProtKB-KW"/>
</dbReference>
<dbReference type="CDD" id="cd00075">
    <property type="entry name" value="HATPase"/>
    <property type="match status" value="1"/>
</dbReference>
<organism evidence="17">
    <name type="scientific">Cupriavidus pinatubonensis (strain JMP 134 / LMG 1197)</name>
    <name type="common">Cupriavidus necator (strain JMP 134)</name>
    <dbReference type="NCBI Taxonomy" id="264198"/>
    <lineage>
        <taxon>Bacteria</taxon>
        <taxon>Pseudomonadati</taxon>
        <taxon>Pseudomonadota</taxon>
        <taxon>Betaproteobacteria</taxon>
        <taxon>Burkholderiales</taxon>
        <taxon>Burkholderiaceae</taxon>
        <taxon>Cupriavidus</taxon>
    </lineage>
</organism>
<keyword evidence="11 14" id="KW-1133">Transmembrane helix</keyword>
<evidence type="ECO:0000259" key="15">
    <source>
        <dbReference type="PROSITE" id="PS50109"/>
    </source>
</evidence>
<dbReference type="SMART" id="SM00387">
    <property type="entry name" value="HATPase_c"/>
    <property type="match status" value="1"/>
</dbReference>
<dbReference type="SUPFAM" id="SSF55874">
    <property type="entry name" value="ATPase domain of HSP90 chaperone/DNA topoisomerase II/histidine kinase"/>
    <property type="match status" value="1"/>
</dbReference>
<dbReference type="InterPro" id="IPR003594">
    <property type="entry name" value="HATPase_dom"/>
</dbReference>
<comment type="catalytic activity">
    <reaction evidence="1 14">
        <text>ATP + protein L-histidine = ADP + protein N-phospho-L-histidine.</text>
        <dbReference type="EC" id="2.7.13.3"/>
    </reaction>
</comment>
<evidence type="ECO:0000256" key="7">
    <source>
        <dbReference type="ARBA" id="ARBA00022692"/>
    </source>
</evidence>
<dbReference type="Pfam" id="PF21085">
    <property type="entry name" value="CusS"/>
    <property type="match status" value="1"/>
</dbReference>
<sequence>MTQARSLTTRLALSFALIAGCAFAGVGMYLYQALATQIIERDDAELLRKATRARAELAERDGSAAEPLRELGKVVSGNDEYGLRVRSPDGTVLLAAGADAGTIPEVASLAAGVPIDGNAIQSWSTSHGYPVRGVLMLAPAGAGSGQPQVVLYQVAASRLALLRTYRWKVMIAACLGALGAGLLGYAALHAGMAPLRRIAAGTKTVTFSSGALPVDPSELPAELNELAQALQHMIERLRERYERLSQFSADLAHDFRTPIGNLLGQTQVALASDRSADEYQALLASNIEEYERLARMIENMLFLARADNARVALNYADLDLAVELDRQADYFELLADSRQITISVDARGMVFADAFLLRRAIGNLISNAVRYSPPGAQIGLSARQLEGEARIEVSNPGPGIAAEHLPKLFDRFFRGDPARANSLESSGIGLAIVKTIMELHHGSVQAESTPGEMTIFRLVFPERPASP</sequence>
<dbReference type="InterPro" id="IPR036890">
    <property type="entry name" value="HATPase_C_sf"/>
</dbReference>
<dbReference type="PROSITE" id="PS51257">
    <property type="entry name" value="PROKAR_LIPOPROTEIN"/>
    <property type="match status" value="1"/>
</dbReference>
<dbReference type="NCBIfam" id="TIGR01386">
    <property type="entry name" value="cztS_silS_copS"/>
    <property type="match status" value="1"/>
</dbReference>
<evidence type="ECO:0000256" key="3">
    <source>
        <dbReference type="ARBA" id="ARBA00022475"/>
    </source>
</evidence>
<dbReference type="InterPro" id="IPR050428">
    <property type="entry name" value="TCS_sensor_his_kinase"/>
</dbReference>
<keyword evidence="6 14" id="KW-0808">Transferase</keyword>
<dbReference type="SMART" id="SM00304">
    <property type="entry name" value="HAMP"/>
    <property type="match status" value="1"/>
</dbReference>
<comment type="subcellular location">
    <subcellularLocation>
        <location evidence="2">Cell inner membrane</location>
        <topology evidence="2">Multi-pass membrane protein</topology>
    </subcellularLocation>
</comment>
<dbReference type="PROSITE" id="PS50885">
    <property type="entry name" value="HAMP"/>
    <property type="match status" value="1"/>
</dbReference>
<dbReference type="eggNOG" id="COG2205">
    <property type="taxonomic scope" value="Bacteria"/>
</dbReference>
<keyword evidence="3 14" id="KW-1003">Cell membrane</keyword>
<feature type="domain" description="HAMP" evidence="16">
    <location>
        <begin position="189"/>
        <end position="242"/>
    </location>
</feature>
<reference evidence="17" key="1">
    <citation type="submission" date="2005-08" db="EMBL/GenBank/DDBJ databases">
        <title>Complete sequence of Chromosome1 of Ralstonia eutropha JMP134.</title>
        <authorList>
            <person name="Copeland A."/>
            <person name="Lucas S."/>
            <person name="Lapidus A."/>
            <person name="Barry K."/>
            <person name="Detter J.C."/>
            <person name="Glavina T."/>
            <person name="Hammon N."/>
            <person name="Israni S."/>
            <person name="Pitluck S."/>
            <person name="Goltsman E."/>
            <person name="Martinez M."/>
            <person name="Schmutz J."/>
            <person name="Larimer F."/>
            <person name="Land M."/>
            <person name="Lykidis A."/>
            <person name="Richardson P."/>
        </authorList>
    </citation>
    <scope>NUCLEOTIDE SEQUENCE</scope>
    <source>
        <strain evidence="17">JMP134</strain>
    </source>
</reference>
<dbReference type="Gene3D" id="6.10.340.10">
    <property type="match status" value="1"/>
</dbReference>
<evidence type="ECO:0000259" key="16">
    <source>
        <dbReference type="PROSITE" id="PS50885"/>
    </source>
</evidence>
<feature type="transmembrane region" description="Helical" evidence="14">
    <location>
        <begin position="167"/>
        <end position="188"/>
    </location>
</feature>
<dbReference type="FunFam" id="3.30.565.10:FF:000006">
    <property type="entry name" value="Sensor histidine kinase WalK"/>
    <property type="match status" value="1"/>
</dbReference>
<dbReference type="HOGENOM" id="CLU_000445_89_6_4"/>
<keyword evidence="12 14" id="KW-0902">Two-component regulatory system</keyword>
<keyword evidence="13 14" id="KW-0472">Membrane</keyword>
<dbReference type="GO" id="GO:0000155">
    <property type="term" value="F:phosphorelay sensor kinase activity"/>
    <property type="evidence" value="ECO:0007669"/>
    <property type="project" value="InterPro"/>
</dbReference>
<dbReference type="InterPro" id="IPR036097">
    <property type="entry name" value="HisK_dim/P_sf"/>
</dbReference>
<dbReference type="PANTHER" id="PTHR45436">
    <property type="entry name" value="SENSOR HISTIDINE KINASE YKOH"/>
    <property type="match status" value="1"/>
</dbReference>
<feature type="domain" description="Histidine kinase" evidence="15">
    <location>
        <begin position="250"/>
        <end position="464"/>
    </location>
</feature>
<dbReference type="KEGG" id="reu:Reut_A1814"/>
<dbReference type="InterPro" id="IPR004358">
    <property type="entry name" value="Sig_transdc_His_kin-like_C"/>
</dbReference>
<dbReference type="PRINTS" id="PR00344">
    <property type="entry name" value="BCTRLSENSOR"/>
</dbReference>
<dbReference type="SUPFAM" id="SSF47384">
    <property type="entry name" value="Homodimeric domain of signal transducing histidine kinase"/>
    <property type="match status" value="1"/>
</dbReference>
<evidence type="ECO:0000256" key="11">
    <source>
        <dbReference type="ARBA" id="ARBA00022989"/>
    </source>
</evidence>
<evidence type="ECO:0000256" key="10">
    <source>
        <dbReference type="ARBA" id="ARBA00022840"/>
    </source>
</evidence>
<comment type="function">
    <text evidence="14">Member of a two-component regulatory system.</text>
</comment>
<dbReference type="Pfam" id="PF00672">
    <property type="entry name" value="HAMP"/>
    <property type="match status" value="1"/>
</dbReference>
<dbReference type="EMBL" id="CP000090">
    <property type="protein sequence ID" value="AAZ61179.1"/>
    <property type="molecule type" value="Genomic_DNA"/>
</dbReference>
<dbReference type="PANTHER" id="PTHR45436:SF3">
    <property type="entry name" value="SENSOR HISTIDINE KINASE HPRS"/>
    <property type="match status" value="1"/>
</dbReference>
<dbReference type="InterPro" id="IPR048590">
    <property type="entry name" value="CusS-like_sensor"/>
</dbReference>
<evidence type="ECO:0000256" key="8">
    <source>
        <dbReference type="ARBA" id="ARBA00022741"/>
    </source>
</evidence>
<evidence type="ECO:0000256" key="9">
    <source>
        <dbReference type="ARBA" id="ARBA00022777"/>
    </source>
</evidence>
<dbReference type="Pfam" id="PF00512">
    <property type="entry name" value="HisKA"/>
    <property type="match status" value="1"/>
</dbReference>
<evidence type="ECO:0000256" key="13">
    <source>
        <dbReference type="ARBA" id="ARBA00023136"/>
    </source>
</evidence>
<evidence type="ECO:0000256" key="1">
    <source>
        <dbReference type="ARBA" id="ARBA00000085"/>
    </source>
</evidence>
<keyword evidence="4 14" id="KW-0997">Cell inner membrane</keyword>
<dbReference type="CDD" id="cd00082">
    <property type="entry name" value="HisKA"/>
    <property type="match status" value="1"/>
</dbReference>
<proteinExistence type="predicted"/>
<evidence type="ECO:0000256" key="4">
    <source>
        <dbReference type="ARBA" id="ARBA00022519"/>
    </source>
</evidence>
<dbReference type="SMART" id="SM00388">
    <property type="entry name" value="HisKA"/>
    <property type="match status" value="1"/>
</dbReference>
<name>Q470K4_CUPPJ</name>
<dbReference type="EC" id="2.7.13.3" evidence="14"/>
<evidence type="ECO:0000256" key="5">
    <source>
        <dbReference type="ARBA" id="ARBA00022553"/>
    </source>
</evidence>
<evidence type="ECO:0000256" key="14">
    <source>
        <dbReference type="RuleBase" id="RU364088"/>
    </source>
</evidence>
<dbReference type="OrthoDB" id="9786919at2"/>
<evidence type="ECO:0000256" key="12">
    <source>
        <dbReference type="ARBA" id="ARBA00023012"/>
    </source>
</evidence>
<evidence type="ECO:0000256" key="6">
    <source>
        <dbReference type="ARBA" id="ARBA00022679"/>
    </source>
</evidence>
<evidence type="ECO:0000256" key="2">
    <source>
        <dbReference type="ARBA" id="ARBA00004429"/>
    </source>
</evidence>
<dbReference type="GO" id="GO:0005886">
    <property type="term" value="C:plasma membrane"/>
    <property type="evidence" value="ECO:0007669"/>
    <property type="project" value="UniProtKB-SubCell"/>
</dbReference>
<dbReference type="Pfam" id="PF02518">
    <property type="entry name" value="HATPase_c"/>
    <property type="match status" value="1"/>
</dbReference>
<protein>
    <recommendedName>
        <fullName evidence="14">Sensor protein</fullName>
        <ecNumber evidence="14">2.7.13.3</ecNumber>
    </recommendedName>
</protein>
<keyword evidence="7 14" id="KW-0812">Transmembrane</keyword>
<dbReference type="AlphaFoldDB" id="Q470K4"/>
<dbReference type="STRING" id="264198.Reut_A1814"/>
<dbReference type="InterPro" id="IPR003661">
    <property type="entry name" value="HisK_dim/P_dom"/>
</dbReference>
<keyword evidence="5" id="KW-0597">Phosphoprotein</keyword>
<dbReference type="PROSITE" id="PS50109">
    <property type="entry name" value="HIS_KIN"/>
    <property type="match status" value="1"/>
</dbReference>
<dbReference type="Gene3D" id="1.10.287.130">
    <property type="match status" value="1"/>
</dbReference>
<feature type="transmembrane region" description="Helical" evidence="14">
    <location>
        <begin position="12"/>
        <end position="31"/>
    </location>
</feature>
<gene>
    <name evidence="17" type="ordered locus">Reut_A1814</name>
</gene>
<dbReference type="InterPro" id="IPR006290">
    <property type="entry name" value="CztS_silS_copS"/>
</dbReference>
<keyword evidence="9 14" id="KW-0418">Kinase</keyword>
<evidence type="ECO:0000313" key="17">
    <source>
        <dbReference type="EMBL" id="AAZ61179.1"/>
    </source>
</evidence>
<dbReference type="InterPro" id="IPR005467">
    <property type="entry name" value="His_kinase_dom"/>
</dbReference>